<name>A0A7U3ZNY6_RUNSL</name>
<sequence>MFLCFSVVDYFLTTEEQRDTEQKVMKIQFEELKIASDSSFKVMYNPRMNDFFFWHFHPEFELVYIEGVNGNRHVGEHISRYEGSDLVFIGSNIPHLNFDYGVKGEYEKTVIHLRPDFLGESFAAIPELTAVFDLFEKARLGVGFGTETKGKVKERLKNLALLPPFEQFLEVLRILQLLASAGDIELLHAKPVENQYTKKDQERLRRLYRFMDENYRRRIDIDEVAELSYLSNAAFCRYFKKMTRLTFTEFLNHYRINQAKRLLLLDRNVTETCFECGFESLSYFNRTFKKITGENPLSFKKRYLNG</sequence>
<dbReference type="InterPro" id="IPR018062">
    <property type="entry name" value="HTH_AraC-typ_CS"/>
</dbReference>
<keyword evidence="1" id="KW-0805">Transcription regulation</keyword>
<dbReference type="AlphaFoldDB" id="A0A7U3ZNY6"/>
<evidence type="ECO:0000259" key="4">
    <source>
        <dbReference type="PROSITE" id="PS01124"/>
    </source>
</evidence>
<dbReference type="PROSITE" id="PS00041">
    <property type="entry name" value="HTH_ARAC_FAMILY_1"/>
    <property type="match status" value="1"/>
</dbReference>
<dbReference type="GO" id="GO:0003700">
    <property type="term" value="F:DNA-binding transcription factor activity"/>
    <property type="evidence" value="ECO:0007669"/>
    <property type="project" value="InterPro"/>
</dbReference>
<gene>
    <name evidence="5" type="ordered locus">Runsl_4361</name>
</gene>
<evidence type="ECO:0000313" key="5">
    <source>
        <dbReference type="EMBL" id="AEI50692.1"/>
    </source>
</evidence>
<accession>A0A7U3ZNY6</accession>
<evidence type="ECO:0000256" key="2">
    <source>
        <dbReference type="ARBA" id="ARBA00023125"/>
    </source>
</evidence>
<dbReference type="GO" id="GO:0043565">
    <property type="term" value="F:sequence-specific DNA binding"/>
    <property type="evidence" value="ECO:0007669"/>
    <property type="project" value="InterPro"/>
</dbReference>
<dbReference type="PROSITE" id="PS01124">
    <property type="entry name" value="HTH_ARAC_FAMILY_2"/>
    <property type="match status" value="1"/>
</dbReference>
<evidence type="ECO:0000256" key="1">
    <source>
        <dbReference type="ARBA" id="ARBA00023015"/>
    </source>
</evidence>
<dbReference type="Pfam" id="PF12833">
    <property type="entry name" value="HTH_18"/>
    <property type="match status" value="1"/>
</dbReference>
<dbReference type="Gene3D" id="1.10.10.60">
    <property type="entry name" value="Homeodomain-like"/>
    <property type="match status" value="2"/>
</dbReference>
<evidence type="ECO:0000256" key="3">
    <source>
        <dbReference type="ARBA" id="ARBA00023163"/>
    </source>
</evidence>
<keyword evidence="2" id="KW-0238">DNA-binding</keyword>
<dbReference type="PANTHER" id="PTHR43280:SF27">
    <property type="entry name" value="TRANSCRIPTIONAL REGULATOR MTLR"/>
    <property type="match status" value="1"/>
</dbReference>
<dbReference type="InterPro" id="IPR018060">
    <property type="entry name" value="HTH_AraC"/>
</dbReference>
<dbReference type="Proteomes" id="UP000000493">
    <property type="component" value="Chromosome"/>
</dbReference>
<reference evidence="6" key="1">
    <citation type="submission" date="2011-06" db="EMBL/GenBank/DDBJ databases">
        <title>The complete genome of chromosome of Runella slithyformis DSM 19594.</title>
        <authorList>
            <consortium name="US DOE Joint Genome Institute (JGI-PGF)"/>
            <person name="Lucas S."/>
            <person name="Han J."/>
            <person name="Lapidus A."/>
            <person name="Bruce D."/>
            <person name="Goodwin L."/>
            <person name="Pitluck S."/>
            <person name="Peters L."/>
            <person name="Kyrpides N."/>
            <person name="Mavromatis K."/>
            <person name="Ivanova N."/>
            <person name="Ovchinnikova G."/>
            <person name="Zhang X."/>
            <person name="Misra M."/>
            <person name="Detter J.C."/>
            <person name="Tapia R."/>
            <person name="Han C."/>
            <person name="Land M."/>
            <person name="Hauser L."/>
            <person name="Markowitz V."/>
            <person name="Cheng J.-F."/>
            <person name="Hugenholtz P."/>
            <person name="Woyke T."/>
            <person name="Wu D."/>
            <person name="Tindall B."/>
            <person name="Faehrich R."/>
            <person name="Brambilla E."/>
            <person name="Klenk H.-P."/>
            <person name="Eisen J.A."/>
        </authorList>
    </citation>
    <scope>NUCLEOTIDE SEQUENCE [LARGE SCALE GENOMIC DNA]</scope>
    <source>
        <strain evidence="6">ATCC 29530 / DSM 19594 / LMG 11500 / NCIMB 11436 / LSU 4</strain>
    </source>
</reference>
<dbReference type="KEGG" id="rsi:Runsl_4361"/>
<evidence type="ECO:0000313" key="6">
    <source>
        <dbReference type="Proteomes" id="UP000000493"/>
    </source>
</evidence>
<organism evidence="5 6">
    <name type="scientific">Runella slithyformis (strain ATCC 29530 / DSM 19594 / LMG 11500 / NCIMB 11436 / LSU 4)</name>
    <dbReference type="NCBI Taxonomy" id="761193"/>
    <lineage>
        <taxon>Bacteria</taxon>
        <taxon>Pseudomonadati</taxon>
        <taxon>Bacteroidota</taxon>
        <taxon>Cytophagia</taxon>
        <taxon>Cytophagales</taxon>
        <taxon>Spirosomataceae</taxon>
        <taxon>Runella</taxon>
    </lineage>
</organism>
<dbReference type="InterPro" id="IPR009057">
    <property type="entry name" value="Homeodomain-like_sf"/>
</dbReference>
<proteinExistence type="predicted"/>
<dbReference type="Pfam" id="PF02311">
    <property type="entry name" value="AraC_binding"/>
    <property type="match status" value="1"/>
</dbReference>
<feature type="domain" description="HTH araC/xylS-type" evidence="4">
    <location>
        <begin position="205"/>
        <end position="302"/>
    </location>
</feature>
<keyword evidence="3" id="KW-0804">Transcription</keyword>
<keyword evidence="6" id="KW-1185">Reference proteome</keyword>
<dbReference type="SUPFAM" id="SSF46689">
    <property type="entry name" value="Homeodomain-like"/>
    <property type="match status" value="2"/>
</dbReference>
<dbReference type="InterPro" id="IPR003313">
    <property type="entry name" value="AraC-bd"/>
</dbReference>
<dbReference type="SMART" id="SM00342">
    <property type="entry name" value="HTH_ARAC"/>
    <property type="match status" value="1"/>
</dbReference>
<dbReference type="EMBL" id="CP002859">
    <property type="protein sequence ID" value="AEI50692.1"/>
    <property type="molecule type" value="Genomic_DNA"/>
</dbReference>
<protein>
    <submittedName>
        <fullName evidence="5">Transcriptional regulator, AraC family</fullName>
    </submittedName>
</protein>
<dbReference type="PANTHER" id="PTHR43280">
    <property type="entry name" value="ARAC-FAMILY TRANSCRIPTIONAL REGULATOR"/>
    <property type="match status" value="1"/>
</dbReference>
<reference evidence="5 6" key="2">
    <citation type="journal article" date="2012" name="Stand. Genomic Sci.">
        <title>Complete genome sequence of the aquatic bacterium Runella slithyformis type strain (LSU 4(T)).</title>
        <authorList>
            <person name="Copeland A."/>
            <person name="Zhang X."/>
            <person name="Misra M."/>
            <person name="Lapidus A."/>
            <person name="Nolan M."/>
            <person name="Lucas S."/>
            <person name="Deshpande S."/>
            <person name="Cheng J.F."/>
            <person name="Tapia R."/>
            <person name="Goodwin L.A."/>
            <person name="Pitluck S."/>
            <person name="Liolios K."/>
            <person name="Pagani I."/>
            <person name="Ivanova N."/>
            <person name="Mikhailova N."/>
            <person name="Pati A."/>
            <person name="Chen A."/>
            <person name="Palaniappan K."/>
            <person name="Land M."/>
            <person name="Hauser L."/>
            <person name="Pan C."/>
            <person name="Jeffries C.D."/>
            <person name="Detter J.C."/>
            <person name="Brambilla E.M."/>
            <person name="Rohde M."/>
            <person name="Djao O.D."/>
            <person name="Goker M."/>
            <person name="Sikorski J."/>
            <person name="Tindall B.J."/>
            <person name="Woyke T."/>
            <person name="Bristow J."/>
            <person name="Eisen J.A."/>
            <person name="Markowitz V."/>
            <person name="Hugenholtz P."/>
            <person name="Kyrpides N.C."/>
            <person name="Klenk H.P."/>
            <person name="Mavromatis K."/>
        </authorList>
    </citation>
    <scope>NUCLEOTIDE SEQUENCE [LARGE SCALE GENOMIC DNA]</scope>
    <source>
        <strain evidence="6">ATCC 29530 / DSM 19594 / LMG 11500 / NCIMB 11436 / LSU 4</strain>
    </source>
</reference>